<organism evidence="1 2">
    <name type="scientific">Salimicrobium halophilum</name>
    <dbReference type="NCBI Taxonomy" id="86666"/>
    <lineage>
        <taxon>Bacteria</taxon>
        <taxon>Bacillati</taxon>
        <taxon>Bacillota</taxon>
        <taxon>Bacilli</taxon>
        <taxon>Bacillales</taxon>
        <taxon>Bacillaceae</taxon>
        <taxon>Salimicrobium</taxon>
    </lineage>
</organism>
<dbReference type="AlphaFoldDB" id="A0A1G8TMM2"/>
<evidence type="ECO:0000313" key="2">
    <source>
        <dbReference type="Proteomes" id="UP000199225"/>
    </source>
</evidence>
<evidence type="ECO:0000313" key="1">
    <source>
        <dbReference type="EMBL" id="SDJ42789.1"/>
    </source>
</evidence>
<proteinExistence type="predicted"/>
<gene>
    <name evidence="1" type="ORF">SAMN04490247_1870</name>
</gene>
<dbReference type="SUPFAM" id="SSF47240">
    <property type="entry name" value="Ferritin-like"/>
    <property type="match status" value="1"/>
</dbReference>
<evidence type="ECO:0008006" key="3">
    <source>
        <dbReference type="Google" id="ProtNLM"/>
    </source>
</evidence>
<name>A0A1G8TMM2_9BACI</name>
<dbReference type="OrthoDB" id="3231985at2"/>
<dbReference type="Proteomes" id="UP000199225">
    <property type="component" value="Unassembled WGS sequence"/>
</dbReference>
<dbReference type="RefSeq" id="WP_093193599.1">
    <property type="nucleotide sequence ID" value="NZ_FNEV01000005.1"/>
</dbReference>
<protein>
    <recommendedName>
        <fullName evidence="3">Rubrerythrin</fullName>
    </recommendedName>
</protein>
<dbReference type="EMBL" id="FNEV01000005">
    <property type="protein sequence ID" value="SDJ42789.1"/>
    <property type="molecule type" value="Genomic_DNA"/>
</dbReference>
<dbReference type="STRING" id="86666.SAMN04490247_1870"/>
<reference evidence="2" key="1">
    <citation type="submission" date="2016-10" db="EMBL/GenBank/DDBJ databases">
        <authorList>
            <person name="Varghese N."/>
            <person name="Submissions S."/>
        </authorList>
    </citation>
    <scope>NUCLEOTIDE SEQUENCE [LARGE SCALE GENOMIC DNA]</scope>
    <source>
        <strain evidence="2">DSM 4771</strain>
    </source>
</reference>
<accession>A0A1G8TMM2</accession>
<dbReference type="InterPro" id="IPR009078">
    <property type="entry name" value="Ferritin-like_SF"/>
</dbReference>
<sequence>MEEWTGQLKEIIHGKWSDYLLSERLVEIRDESWEQECIRQIMNDEKHHYEAFQRLHHQITGDYFRFEPDFSRIQDYRGGLHEAQQKEIENYRWYRHMLLTAPSSEVSTPFYIAMTDDIGHAILFGTLIAAAN</sequence>
<keyword evidence="2" id="KW-1185">Reference proteome</keyword>